<protein>
    <submittedName>
        <fullName evidence="4">4-hydroxythreonine-4-phosphate dehydrogenase PdxA</fullName>
        <ecNumber evidence="4">1.1.1.262</ecNumber>
    </submittedName>
</protein>
<dbReference type="EC" id="1.1.1.262" evidence="4"/>
<evidence type="ECO:0000256" key="2">
    <source>
        <dbReference type="ARBA" id="ARBA00023002"/>
    </source>
</evidence>
<dbReference type="Pfam" id="PF04166">
    <property type="entry name" value="PdxA"/>
    <property type="match status" value="1"/>
</dbReference>
<dbReference type="NCBIfam" id="TIGR00557">
    <property type="entry name" value="pdxA"/>
    <property type="match status" value="1"/>
</dbReference>
<dbReference type="EMBL" id="SMLW01000252">
    <property type="protein sequence ID" value="MTI23610.1"/>
    <property type="molecule type" value="Genomic_DNA"/>
</dbReference>
<organism evidence="4 5">
    <name type="scientific">Fulvivirga kasyanovii</name>
    <dbReference type="NCBI Taxonomy" id="396812"/>
    <lineage>
        <taxon>Bacteria</taxon>
        <taxon>Pseudomonadati</taxon>
        <taxon>Bacteroidota</taxon>
        <taxon>Cytophagia</taxon>
        <taxon>Cytophagales</taxon>
        <taxon>Fulvivirgaceae</taxon>
        <taxon>Fulvivirga</taxon>
    </lineage>
</organism>
<dbReference type="Gene3D" id="3.40.718.10">
    <property type="entry name" value="Isopropylmalate Dehydrogenase"/>
    <property type="match status" value="1"/>
</dbReference>
<keyword evidence="5" id="KW-1185">Reference proteome</keyword>
<evidence type="ECO:0000256" key="1">
    <source>
        <dbReference type="ARBA" id="ARBA00022723"/>
    </source>
</evidence>
<name>A0ABW9RL20_9BACT</name>
<evidence type="ECO:0000313" key="4">
    <source>
        <dbReference type="EMBL" id="MTI23610.1"/>
    </source>
</evidence>
<dbReference type="PANTHER" id="PTHR30004">
    <property type="entry name" value="4-HYDROXYTHREONINE-4-PHOSPHATE DEHYDROGENASE"/>
    <property type="match status" value="1"/>
</dbReference>
<evidence type="ECO:0000256" key="3">
    <source>
        <dbReference type="ARBA" id="ARBA00023027"/>
    </source>
</evidence>
<dbReference type="SUPFAM" id="SSF53659">
    <property type="entry name" value="Isocitrate/Isopropylmalate dehydrogenase-like"/>
    <property type="match status" value="1"/>
</dbReference>
<dbReference type="PANTHER" id="PTHR30004:SF6">
    <property type="entry name" value="D-THREONATE 4-PHOSPHATE DEHYDROGENASE"/>
    <property type="match status" value="1"/>
</dbReference>
<comment type="caution">
    <text evidence="4">The sequence shown here is derived from an EMBL/GenBank/DDBJ whole genome shotgun (WGS) entry which is preliminary data.</text>
</comment>
<dbReference type="GO" id="GO:0050570">
    <property type="term" value="F:4-hydroxythreonine-4-phosphate dehydrogenase activity"/>
    <property type="evidence" value="ECO:0007669"/>
    <property type="project" value="UniProtKB-EC"/>
</dbReference>
<keyword evidence="1" id="KW-0479">Metal-binding</keyword>
<accession>A0ABW9RL20</accession>
<dbReference type="InterPro" id="IPR005255">
    <property type="entry name" value="PdxA_fam"/>
</dbReference>
<keyword evidence="3" id="KW-0520">NAD</keyword>
<keyword evidence="2 4" id="KW-0560">Oxidoreductase</keyword>
<dbReference type="Proteomes" id="UP000798808">
    <property type="component" value="Unassembled WGS sequence"/>
</dbReference>
<sequence length="323" mass="35992">MNGIGPEVTIKALRDNRILNFITPVIYGSSKTLSYYRKALRMDDFNYSHVKEPGQFHFRKVNVVNCWNEMVEINTGAVTPEAGKASFQALQKATEDLKSGLIDAVVTAPINKNNIQSDDFKFAGHTEYFTQQFDAKDSLMFMTSDDLKIGVVTGHIPIKDVSKALTKELVGRKLGIMEQSLRVDFGIKKPRIAVLGLNPHAGEGGLLGKEDMEVIEPVIKEFKHKGKLMFGPFPADGFFGKGDFKKFDGILAMYHDQGLIPFKTLAFENGVNYTAGLSIIRTSPDHGTAYDIAGKNEAQETSMRQAIYLARDIYKNRKEQLAE</sequence>
<reference evidence="4 5" key="1">
    <citation type="submission" date="2019-02" db="EMBL/GenBank/DDBJ databases">
        <authorList>
            <person name="Goldberg S.R."/>
            <person name="Haltli B.A."/>
            <person name="Correa H."/>
            <person name="Russell K.G."/>
        </authorList>
    </citation>
    <scope>NUCLEOTIDE SEQUENCE [LARGE SCALE GENOMIC DNA]</scope>
    <source>
        <strain evidence="4 5">JCM 16186</strain>
    </source>
</reference>
<proteinExistence type="predicted"/>
<gene>
    <name evidence="4" type="primary">pdxA</name>
    <name evidence="4" type="ORF">E1163_01460</name>
</gene>
<evidence type="ECO:0000313" key="5">
    <source>
        <dbReference type="Proteomes" id="UP000798808"/>
    </source>
</evidence>